<keyword evidence="3" id="KW-1185">Reference proteome</keyword>
<comment type="caution">
    <text evidence="2">The sequence shown here is derived from an EMBL/GenBank/DDBJ whole genome shotgun (WGS) entry which is preliminary data.</text>
</comment>
<gene>
    <name evidence="2" type="ORF">Aco03nite_101040</name>
</gene>
<dbReference type="Proteomes" id="UP000612282">
    <property type="component" value="Unassembled WGS sequence"/>
</dbReference>
<feature type="compositionally biased region" description="Polar residues" evidence="1">
    <location>
        <begin position="110"/>
        <end position="121"/>
    </location>
</feature>
<proteinExistence type="predicted"/>
<feature type="region of interest" description="Disordered" evidence="1">
    <location>
        <begin position="85"/>
        <end position="121"/>
    </location>
</feature>
<reference evidence="2 3" key="1">
    <citation type="submission" date="2021-01" db="EMBL/GenBank/DDBJ databases">
        <title>Whole genome shotgun sequence of Actinoplanes couchii NBRC 106145.</title>
        <authorList>
            <person name="Komaki H."/>
            <person name="Tamura T."/>
        </authorList>
    </citation>
    <scope>NUCLEOTIDE SEQUENCE [LARGE SCALE GENOMIC DNA]</scope>
    <source>
        <strain evidence="2 3">NBRC 106145</strain>
    </source>
</reference>
<organism evidence="2 3">
    <name type="scientific">Actinoplanes couchii</name>
    <dbReference type="NCBI Taxonomy" id="403638"/>
    <lineage>
        <taxon>Bacteria</taxon>
        <taxon>Bacillati</taxon>
        <taxon>Actinomycetota</taxon>
        <taxon>Actinomycetes</taxon>
        <taxon>Micromonosporales</taxon>
        <taxon>Micromonosporaceae</taxon>
        <taxon>Actinoplanes</taxon>
    </lineage>
</organism>
<sequence>MGTSVGLMESERIGFSRTPLDIYVLRPLDRGAGGDVRRPLSMLGSGEGLEIEPYVLGATDAEARAGIEGDAGPGEQERRWVTAQAENAEVQPGKVDRGLPSRRALAAGVSGSTRLHSGTAT</sequence>
<evidence type="ECO:0000313" key="3">
    <source>
        <dbReference type="Proteomes" id="UP000612282"/>
    </source>
</evidence>
<protein>
    <submittedName>
        <fullName evidence="2">Uncharacterized protein</fullName>
    </submittedName>
</protein>
<evidence type="ECO:0000256" key="1">
    <source>
        <dbReference type="SAM" id="MobiDB-lite"/>
    </source>
</evidence>
<evidence type="ECO:0000313" key="2">
    <source>
        <dbReference type="EMBL" id="GID61700.1"/>
    </source>
</evidence>
<accession>A0ABQ3XTB4</accession>
<name>A0ABQ3XTB4_9ACTN</name>
<dbReference type="EMBL" id="BOMG01000134">
    <property type="protein sequence ID" value="GID61700.1"/>
    <property type="molecule type" value="Genomic_DNA"/>
</dbReference>